<evidence type="ECO:0000313" key="3">
    <source>
        <dbReference type="EMBL" id="SLN15069.1"/>
    </source>
</evidence>
<dbReference type="PANTHER" id="PTHR42928">
    <property type="entry name" value="TRICARBOXYLATE-BINDING PROTEIN"/>
    <property type="match status" value="1"/>
</dbReference>
<organism evidence="3 4">
    <name type="scientific">Pseudooceanicola marinus</name>
    <dbReference type="NCBI Taxonomy" id="396013"/>
    <lineage>
        <taxon>Bacteria</taxon>
        <taxon>Pseudomonadati</taxon>
        <taxon>Pseudomonadota</taxon>
        <taxon>Alphaproteobacteria</taxon>
        <taxon>Rhodobacterales</taxon>
        <taxon>Paracoccaceae</taxon>
        <taxon>Pseudooceanicola</taxon>
    </lineage>
</organism>
<keyword evidence="4" id="KW-1185">Reference proteome</keyword>
<gene>
    <name evidence="3" type="ORF">PSM7751_00391</name>
</gene>
<dbReference type="EMBL" id="FWFN01000001">
    <property type="protein sequence ID" value="SLN15069.1"/>
    <property type="molecule type" value="Genomic_DNA"/>
</dbReference>
<evidence type="ECO:0000256" key="2">
    <source>
        <dbReference type="SAM" id="SignalP"/>
    </source>
</evidence>
<evidence type="ECO:0000313" key="4">
    <source>
        <dbReference type="Proteomes" id="UP000193963"/>
    </source>
</evidence>
<sequence length="364" mass="38035">MKPGMTKTPGALAASALTAMLALTAPAGAQVLDLDGKTVTLVHNASPGGATGLSAQVLADAWAQTMAGNPTMVVQSVAGGALTKGIDHVMEARPDGLTLGYLAWQGTTRILDPEILQIPFEEFGTIAGIGGSNFLVHARTDLGGGLEGRDEFASLESVKVGGYSPKMTQGMQTLAALDLLGVDWSYVSGMFGDGPLYAALQRGEIEAYPATTAQYMNELEAGPIADGTSMAVWQMGPILEDGTMKKDPALEGIPTVGEYIEAATGAAPEGPMWDVVMYHAEASAPVNWIVVAPPGTPEEHLAMLRESFDAAVADAAYLEQATKVYGSPPNIVNAEEMSGIIADVQNTPEEIKDAMRGLIDRMER</sequence>
<keyword evidence="2" id="KW-0732">Signal</keyword>
<dbReference type="Gene3D" id="3.40.190.10">
    <property type="entry name" value="Periplasmic binding protein-like II"/>
    <property type="match status" value="1"/>
</dbReference>
<accession>A0A1X6YAU7</accession>
<dbReference type="InterPro" id="IPR042100">
    <property type="entry name" value="Bug_dom1"/>
</dbReference>
<feature type="signal peptide" evidence="2">
    <location>
        <begin position="1"/>
        <end position="29"/>
    </location>
</feature>
<dbReference type="Proteomes" id="UP000193963">
    <property type="component" value="Unassembled WGS sequence"/>
</dbReference>
<dbReference type="Gene3D" id="3.40.190.150">
    <property type="entry name" value="Bordetella uptake gene, domain 1"/>
    <property type="match status" value="1"/>
</dbReference>
<dbReference type="OrthoDB" id="9780943at2"/>
<feature type="chain" id="PRO_5011987498" description="Tripartite tricarboxylate transporter family receptor" evidence="2">
    <location>
        <begin position="30"/>
        <end position="364"/>
    </location>
</feature>
<comment type="similarity">
    <text evidence="1">Belongs to the UPF0065 (bug) family.</text>
</comment>
<dbReference type="InterPro" id="IPR005064">
    <property type="entry name" value="BUG"/>
</dbReference>
<evidence type="ECO:0000256" key="1">
    <source>
        <dbReference type="ARBA" id="ARBA00006987"/>
    </source>
</evidence>
<protein>
    <recommendedName>
        <fullName evidence="5">Tripartite tricarboxylate transporter family receptor</fullName>
    </recommendedName>
</protein>
<dbReference type="PANTHER" id="PTHR42928:SF5">
    <property type="entry name" value="BLR1237 PROTEIN"/>
    <property type="match status" value="1"/>
</dbReference>
<dbReference type="RefSeq" id="WP_157792117.1">
    <property type="nucleotide sequence ID" value="NZ_FWFN01000001.1"/>
</dbReference>
<proteinExistence type="inferred from homology"/>
<name>A0A1X6YAU7_9RHOB</name>
<reference evidence="3 4" key="1">
    <citation type="submission" date="2017-03" db="EMBL/GenBank/DDBJ databases">
        <authorList>
            <person name="Afonso C.L."/>
            <person name="Miller P.J."/>
            <person name="Scott M.A."/>
            <person name="Spackman E."/>
            <person name="Goraichik I."/>
            <person name="Dimitrov K.M."/>
            <person name="Suarez D.L."/>
            <person name="Swayne D.E."/>
        </authorList>
    </citation>
    <scope>NUCLEOTIDE SEQUENCE [LARGE SCALE GENOMIC DNA]</scope>
    <source>
        <strain evidence="3 4">CECT 7751</strain>
    </source>
</reference>
<dbReference type="AlphaFoldDB" id="A0A1X6YAU7"/>
<evidence type="ECO:0008006" key="5">
    <source>
        <dbReference type="Google" id="ProtNLM"/>
    </source>
</evidence>